<proteinExistence type="predicted"/>
<keyword evidence="2" id="KW-1185">Reference proteome</keyword>
<reference evidence="1 2" key="1">
    <citation type="journal article" date="2017" name="Antonie Van Leeuwenhoek">
        <title>Rhizobium rhizosphaerae sp. nov., a novel species isolated from rice rhizosphere.</title>
        <authorList>
            <person name="Zhao J.J."/>
            <person name="Zhang J."/>
            <person name="Zhang R.J."/>
            <person name="Zhang C.W."/>
            <person name="Yin H.Q."/>
            <person name="Zhang X.X."/>
        </authorList>
    </citation>
    <scope>NUCLEOTIDE SEQUENCE [LARGE SCALE GENOMIC DNA]</scope>
    <source>
        <strain evidence="1 2">BSs20135</strain>
    </source>
</reference>
<dbReference type="InterPro" id="IPR018742">
    <property type="entry name" value="DUF2290"/>
</dbReference>
<dbReference type="STRING" id="493475.GARC_3321"/>
<accession>K6XI01</accession>
<sequence length="224" mass="25972">MVSPLKIRQQLETLTADLIGLSLCDKQNFPSIKRFPNQITEVGLANVSDLSLVLKNISYDKIYAELEKSHAYNLKMIDGALIQLMYRYKDDSIETHRLAFFPSPTLEEFQNNPEIYLEDEIYADVSNKNVVPFPIRFDFDCRVDIAVPIEHPRSHLTLGQYKNCRIPVNSALTPHDFLCFLLRNFYNTAFQKYFNEITQFDDCFEDSLFGEEQIVSRIIIGKVV</sequence>
<gene>
    <name evidence="1" type="ORF">GARC_3321</name>
</gene>
<protein>
    <recommendedName>
        <fullName evidence="3">DUF2290 domain-containing protein</fullName>
    </recommendedName>
</protein>
<dbReference type="Proteomes" id="UP000006327">
    <property type="component" value="Unassembled WGS sequence"/>
</dbReference>
<evidence type="ECO:0000313" key="1">
    <source>
        <dbReference type="EMBL" id="GAC20279.1"/>
    </source>
</evidence>
<evidence type="ECO:0000313" key="2">
    <source>
        <dbReference type="Proteomes" id="UP000006327"/>
    </source>
</evidence>
<dbReference type="EMBL" id="BAEO01000051">
    <property type="protein sequence ID" value="GAC20279.1"/>
    <property type="molecule type" value="Genomic_DNA"/>
</dbReference>
<dbReference type="Pfam" id="PF10053">
    <property type="entry name" value="DUF2290"/>
    <property type="match status" value="1"/>
</dbReference>
<organism evidence="1 2">
    <name type="scientific">Paraglaciecola arctica BSs20135</name>
    <dbReference type="NCBI Taxonomy" id="493475"/>
    <lineage>
        <taxon>Bacteria</taxon>
        <taxon>Pseudomonadati</taxon>
        <taxon>Pseudomonadota</taxon>
        <taxon>Gammaproteobacteria</taxon>
        <taxon>Alteromonadales</taxon>
        <taxon>Alteromonadaceae</taxon>
        <taxon>Paraglaciecola</taxon>
    </lineage>
</organism>
<comment type="caution">
    <text evidence="1">The sequence shown here is derived from an EMBL/GenBank/DDBJ whole genome shotgun (WGS) entry which is preliminary data.</text>
</comment>
<dbReference type="OrthoDB" id="5190544at2"/>
<dbReference type="eggNOG" id="COG5619">
    <property type="taxonomic scope" value="Bacteria"/>
</dbReference>
<name>K6XI01_9ALTE</name>
<evidence type="ECO:0008006" key="3">
    <source>
        <dbReference type="Google" id="ProtNLM"/>
    </source>
</evidence>
<dbReference type="AlphaFoldDB" id="K6XI01"/>